<protein>
    <recommendedName>
        <fullName evidence="6">DUF937 domain-containing protein</fullName>
    </recommendedName>
</protein>
<feature type="compositionally biased region" description="Basic and acidic residues" evidence="1">
    <location>
        <begin position="196"/>
        <end position="210"/>
    </location>
</feature>
<dbReference type="EMBL" id="BSFF01000003">
    <property type="protein sequence ID" value="GLK56939.1"/>
    <property type="molecule type" value="Genomic_DNA"/>
</dbReference>
<evidence type="ECO:0000313" key="3">
    <source>
        <dbReference type="EMBL" id="MBM7852730.1"/>
    </source>
</evidence>
<name>A0A9W6MT42_9HYPH</name>
<evidence type="ECO:0000313" key="5">
    <source>
        <dbReference type="Proteomes" id="UP001143400"/>
    </source>
</evidence>
<evidence type="ECO:0008006" key="6">
    <source>
        <dbReference type="Google" id="ProtNLM"/>
    </source>
</evidence>
<reference evidence="2" key="3">
    <citation type="submission" date="2023-01" db="EMBL/GenBank/DDBJ databases">
        <authorList>
            <person name="Sun Q."/>
            <person name="Evtushenko L."/>
        </authorList>
    </citation>
    <scope>NUCLEOTIDE SEQUENCE</scope>
    <source>
        <strain evidence="2">VKM B-1606</strain>
    </source>
</reference>
<accession>A0A9W6MT42</accession>
<dbReference type="RefSeq" id="WP_204951187.1">
    <property type="nucleotide sequence ID" value="NZ_BSFF01000003.1"/>
</dbReference>
<feature type="compositionally biased region" description="Low complexity" evidence="1">
    <location>
        <begin position="243"/>
        <end position="265"/>
    </location>
</feature>
<evidence type="ECO:0000313" key="4">
    <source>
        <dbReference type="Proteomes" id="UP000758856"/>
    </source>
</evidence>
<dbReference type="Proteomes" id="UP000758856">
    <property type="component" value="Unassembled WGS sequence"/>
</dbReference>
<feature type="region of interest" description="Disordered" evidence="1">
    <location>
        <begin position="240"/>
        <end position="282"/>
    </location>
</feature>
<keyword evidence="4" id="KW-1185">Reference proteome</keyword>
<dbReference type="Proteomes" id="UP001143400">
    <property type="component" value="Unassembled WGS sequence"/>
</dbReference>
<dbReference type="Pfam" id="PF06078">
    <property type="entry name" value="DUF937"/>
    <property type="match status" value="1"/>
</dbReference>
<comment type="caution">
    <text evidence="2">The sequence shown here is derived from an EMBL/GenBank/DDBJ whole genome shotgun (WGS) entry which is preliminary data.</text>
</comment>
<dbReference type="EMBL" id="JAFBCY010000003">
    <property type="protein sequence ID" value="MBM7852730.1"/>
    <property type="molecule type" value="Genomic_DNA"/>
</dbReference>
<dbReference type="InterPro" id="IPR009282">
    <property type="entry name" value="DUF937"/>
</dbReference>
<organism evidence="2 5">
    <name type="scientific">Methylopila capsulata</name>
    <dbReference type="NCBI Taxonomy" id="61654"/>
    <lineage>
        <taxon>Bacteria</taxon>
        <taxon>Pseudomonadati</taxon>
        <taxon>Pseudomonadota</taxon>
        <taxon>Alphaproteobacteria</taxon>
        <taxon>Hyphomicrobiales</taxon>
        <taxon>Methylopilaceae</taxon>
        <taxon>Methylopila</taxon>
    </lineage>
</organism>
<evidence type="ECO:0000313" key="2">
    <source>
        <dbReference type="EMBL" id="GLK56939.1"/>
    </source>
</evidence>
<dbReference type="AlphaFoldDB" id="A0A9W6MT42"/>
<reference evidence="2" key="1">
    <citation type="journal article" date="2014" name="Int. J. Syst. Evol. Microbiol.">
        <title>Complete genome sequence of Corynebacterium casei LMG S-19264T (=DSM 44701T), isolated from a smear-ripened cheese.</title>
        <authorList>
            <consortium name="US DOE Joint Genome Institute (JGI-PGF)"/>
            <person name="Walter F."/>
            <person name="Albersmeier A."/>
            <person name="Kalinowski J."/>
            <person name="Ruckert C."/>
        </authorList>
    </citation>
    <scope>NUCLEOTIDE SEQUENCE</scope>
    <source>
        <strain evidence="2">VKM B-1606</strain>
    </source>
</reference>
<reference evidence="3 4" key="2">
    <citation type="submission" date="2021-01" db="EMBL/GenBank/DDBJ databases">
        <title>Genomic Encyclopedia of Type Strains, Phase IV (KMG-IV): sequencing the most valuable type-strain genomes for metagenomic binning, comparative biology and taxonomic classification.</title>
        <authorList>
            <person name="Goeker M."/>
        </authorList>
    </citation>
    <scope>NUCLEOTIDE SEQUENCE [LARGE SCALE GENOMIC DNA]</scope>
    <source>
        <strain evidence="3 4">DSM 6130</strain>
    </source>
</reference>
<proteinExistence type="predicted"/>
<feature type="region of interest" description="Disordered" evidence="1">
    <location>
        <begin position="172"/>
        <end position="225"/>
    </location>
</feature>
<sequence>MFDMFELIRRTQGGGAFDHIARAYGMTPEQMRAATAALTPAFAQGFQRQSHSDAAARRLHELMGAETYARAFEAQAAALDPRAKSAGEDALGALFGSKDVSRAVAAQAAAASGVQADIIRKVMPVLTSVLIGGVIKAAQASQAGSPEAGSGGPFPGPFGAFWNELLRDSTRRPEAGAADDAPRNPFTDWANAFRPDPAKTDGGKAEDGKTESAGSDGPAASNPMGEMMAEMFGGMFGARPAVEPETQEPTPDPAEAPATDPAKPAGTTPFDQMLETSRELSAQNARAMEQIFETFFSEQNGEPRKPPA</sequence>
<evidence type="ECO:0000256" key="1">
    <source>
        <dbReference type="SAM" id="MobiDB-lite"/>
    </source>
</evidence>
<gene>
    <name evidence="2" type="ORF">GCM10008170_29580</name>
    <name evidence="3" type="ORF">JOD31_002972</name>
</gene>